<feature type="compositionally biased region" description="Low complexity" evidence="1">
    <location>
        <begin position="346"/>
        <end position="376"/>
    </location>
</feature>
<feature type="compositionally biased region" description="Low complexity" evidence="1">
    <location>
        <begin position="161"/>
        <end position="181"/>
    </location>
</feature>
<feature type="compositionally biased region" description="Polar residues" evidence="1">
    <location>
        <begin position="103"/>
        <end position="156"/>
    </location>
</feature>
<keyword evidence="3" id="KW-1185">Reference proteome</keyword>
<feature type="region of interest" description="Disordered" evidence="1">
    <location>
        <begin position="1"/>
        <end position="229"/>
    </location>
</feature>
<dbReference type="AlphaFoldDB" id="A0A1J4K902"/>
<name>A0A1J4K902_9EUKA</name>
<dbReference type="EMBL" id="MLAK01000683">
    <property type="protein sequence ID" value="OHT07887.1"/>
    <property type="molecule type" value="Genomic_DNA"/>
</dbReference>
<evidence type="ECO:0000256" key="1">
    <source>
        <dbReference type="SAM" id="MobiDB-lite"/>
    </source>
</evidence>
<feature type="compositionally biased region" description="Polar residues" evidence="1">
    <location>
        <begin position="197"/>
        <end position="218"/>
    </location>
</feature>
<evidence type="ECO:0000313" key="3">
    <source>
        <dbReference type="Proteomes" id="UP000179807"/>
    </source>
</evidence>
<evidence type="ECO:0000313" key="2">
    <source>
        <dbReference type="EMBL" id="OHT07887.1"/>
    </source>
</evidence>
<dbReference type="Proteomes" id="UP000179807">
    <property type="component" value="Unassembled WGS sequence"/>
</dbReference>
<feature type="compositionally biased region" description="Polar residues" evidence="1">
    <location>
        <begin position="1"/>
        <end position="73"/>
    </location>
</feature>
<comment type="caution">
    <text evidence="2">The sequence shown here is derived from an EMBL/GenBank/DDBJ whole genome shotgun (WGS) entry which is preliminary data.</text>
</comment>
<dbReference type="RefSeq" id="XP_068361023.1">
    <property type="nucleotide sequence ID" value="XM_068503344.1"/>
</dbReference>
<feature type="region of interest" description="Disordered" evidence="1">
    <location>
        <begin position="323"/>
        <end position="394"/>
    </location>
</feature>
<dbReference type="GeneID" id="94838048"/>
<accession>A0A1J4K902</accession>
<sequence length="544" mass="60501">MLTFTNLSTTKSAQTNTSPFSFGNQSNNTLKPTLTPNQQLTSPFGNSSQFGVSSFGNKGQTEKSNPISVMNPFNQQTSDKNSNQNNNNPISQNSIENPKSDQAKTGNIQFPFGSPSNSGTSTVSNLPSNQNFTFQPPASHNGGNQINAQNLTSEQNKPFKFQSNPQNQTQTQNPSFQSNQFPARSPTSAPQFGAAQPVSSNLFKSAPQSTQPIQSEKILSSKPPENEKDTHFEFRLSSKIPTFANISNRSFNFKNKSNQNKTVKNEIDENVMKTFNSNVKCTFSLGQFSAKQKNTNFVVEDSISYQAEMDLLQKLKQANKIIENLPKPPPSLQQPHIDNENQDNETPNPSNTQQAQNTQQTQNTQQMPNTEPNQNPKQNEVNDEKIENGKDLDDFNRFKNEMNVYTEFATDIRQIASTFILVREAIDCCKNVDLLSDVNRTISSTQEKLDLIKSAIDNQQFTTASTRGITINNPFQSQNQQQQQLSTSKLNLNQPNTNQQQFPDSTMKQTPSTAFSFALSPANSNGNANTQFNLMSKTFQSTKS</sequence>
<proteinExistence type="predicted"/>
<feature type="compositionally biased region" description="Basic and acidic residues" evidence="1">
    <location>
        <begin position="380"/>
        <end position="394"/>
    </location>
</feature>
<protein>
    <submittedName>
        <fullName evidence="2">Uncharacterized protein</fullName>
    </submittedName>
</protein>
<organism evidence="2 3">
    <name type="scientific">Tritrichomonas foetus</name>
    <dbReference type="NCBI Taxonomy" id="1144522"/>
    <lineage>
        <taxon>Eukaryota</taxon>
        <taxon>Metamonada</taxon>
        <taxon>Parabasalia</taxon>
        <taxon>Tritrichomonadida</taxon>
        <taxon>Tritrichomonadidae</taxon>
        <taxon>Tritrichomonas</taxon>
    </lineage>
</organism>
<gene>
    <name evidence="2" type="ORF">TRFO_23754</name>
</gene>
<dbReference type="VEuPathDB" id="TrichDB:TRFO_23754"/>
<reference evidence="2" key="1">
    <citation type="submission" date="2016-10" db="EMBL/GenBank/DDBJ databases">
        <authorList>
            <person name="Benchimol M."/>
            <person name="Almeida L.G."/>
            <person name="Vasconcelos A.T."/>
            <person name="Perreira-Neves A."/>
            <person name="Rosa I.A."/>
            <person name="Tasca T."/>
            <person name="Bogo M.R."/>
            <person name="de Souza W."/>
        </authorList>
    </citation>
    <scope>NUCLEOTIDE SEQUENCE [LARGE SCALE GENOMIC DNA]</scope>
    <source>
        <strain evidence="2">K</strain>
    </source>
</reference>
<feature type="compositionally biased region" description="Low complexity" evidence="1">
    <location>
        <begin position="74"/>
        <end position="94"/>
    </location>
</feature>